<protein>
    <submittedName>
        <fullName evidence="1">Uncharacterized protein</fullName>
    </submittedName>
</protein>
<evidence type="ECO:0000313" key="1">
    <source>
        <dbReference type="EMBL" id="GBH14396.1"/>
    </source>
</evidence>
<reference evidence="1 2" key="1">
    <citation type="submission" date="2018-04" db="EMBL/GenBank/DDBJ databases">
        <title>Draft genome sequence of Pseudomonas syringae pv. actinidiae biovar 3 strains isolated from kiwifruit in Kagawa prefecture.</title>
        <authorList>
            <person name="Tabuchi M."/>
            <person name="Saito M."/>
            <person name="Fujiwara S."/>
            <person name="Sasa N."/>
            <person name="Akimitsu K."/>
            <person name="Gomi K."/>
            <person name="Konishi-Sugita S."/>
            <person name="Hamano K."/>
            <person name="Kataoka I."/>
        </authorList>
    </citation>
    <scope>NUCLEOTIDE SEQUENCE [LARGE SCALE GENOMIC DNA]</scope>
    <source>
        <strain evidence="1 2">MAFF212211</strain>
    </source>
</reference>
<proteinExistence type="predicted"/>
<sequence>MYGYVHPCSLKATLQPLCQNVRAVSLGSERVSHSCNYLSNPDCIGLKSTYANDVS</sequence>
<gene>
    <name evidence="1" type="ORF">KPSA3_00283</name>
</gene>
<name>A0AAN4PZU5_PSESF</name>
<accession>A0AAN4PZU5</accession>
<evidence type="ECO:0000313" key="2">
    <source>
        <dbReference type="Proteomes" id="UP000248291"/>
    </source>
</evidence>
<dbReference type="AlphaFoldDB" id="A0AAN4PZU5"/>
<organism evidence="1 2">
    <name type="scientific">Pseudomonas syringae pv. actinidiae</name>
    <dbReference type="NCBI Taxonomy" id="103796"/>
    <lineage>
        <taxon>Bacteria</taxon>
        <taxon>Pseudomonadati</taxon>
        <taxon>Pseudomonadota</taxon>
        <taxon>Gammaproteobacteria</taxon>
        <taxon>Pseudomonadales</taxon>
        <taxon>Pseudomonadaceae</taxon>
        <taxon>Pseudomonas</taxon>
        <taxon>Pseudomonas syringae</taxon>
    </lineage>
</organism>
<comment type="caution">
    <text evidence="1">The sequence shown here is derived from an EMBL/GenBank/DDBJ whole genome shotgun (WGS) entry which is preliminary data.</text>
</comment>
<dbReference type="Proteomes" id="UP000248291">
    <property type="component" value="Unassembled WGS sequence"/>
</dbReference>
<dbReference type="EMBL" id="BGKA01000008">
    <property type="protein sequence ID" value="GBH14396.1"/>
    <property type="molecule type" value="Genomic_DNA"/>
</dbReference>